<comment type="similarity">
    <text evidence="2 7">Belongs to the purine-cytosine permease (2.A.39) family.</text>
</comment>
<feature type="transmembrane region" description="Helical" evidence="8">
    <location>
        <begin position="199"/>
        <end position="218"/>
    </location>
</feature>
<comment type="subcellular location">
    <subcellularLocation>
        <location evidence="1">Membrane</location>
        <topology evidence="1">Multi-pass membrane protein</topology>
    </subcellularLocation>
</comment>
<dbReference type="PANTHER" id="PTHR31806">
    <property type="entry name" value="PURINE-CYTOSINE PERMEASE FCY2-RELATED"/>
    <property type="match status" value="1"/>
</dbReference>
<organism evidence="9 10">
    <name type="scientific">Paraburkholderia phenazinium</name>
    <dbReference type="NCBI Taxonomy" id="60549"/>
    <lineage>
        <taxon>Bacteria</taxon>
        <taxon>Pseudomonadati</taxon>
        <taxon>Pseudomonadota</taxon>
        <taxon>Betaproteobacteria</taxon>
        <taxon>Burkholderiales</taxon>
        <taxon>Burkholderiaceae</taxon>
        <taxon>Paraburkholderia</taxon>
    </lineage>
</organism>
<feature type="transmembrane region" description="Helical" evidence="8">
    <location>
        <begin position="101"/>
        <end position="120"/>
    </location>
</feature>
<feature type="transmembrane region" description="Helical" evidence="8">
    <location>
        <begin position="275"/>
        <end position="295"/>
    </location>
</feature>
<feature type="transmembrane region" description="Helical" evidence="8">
    <location>
        <begin position="35"/>
        <end position="55"/>
    </location>
</feature>
<dbReference type="GO" id="GO:0022857">
    <property type="term" value="F:transmembrane transporter activity"/>
    <property type="evidence" value="ECO:0007669"/>
    <property type="project" value="InterPro"/>
</dbReference>
<proteinExistence type="inferred from homology"/>
<feature type="transmembrane region" description="Helical" evidence="8">
    <location>
        <begin position="62"/>
        <end position="81"/>
    </location>
</feature>
<reference evidence="9 10" key="1">
    <citation type="submission" date="2016-10" db="EMBL/GenBank/DDBJ databases">
        <authorList>
            <person name="de Groot N.N."/>
        </authorList>
    </citation>
    <scope>NUCLEOTIDE SEQUENCE [LARGE SCALE GENOMIC DNA]</scope>
    <source>
        <strain evidence="9 10">LMG 2247</strain>
    </source>
</reference>
<dbReference type="PANTHER" id="PTHR31806:SF1">
    <property type="entry name" value="PURINE-CYTOSINE PERMEASE FCY2-RELATED"/>
    <property type="match status" value="1"/>
</dbReference>
<sequence>MAIPSENPASGALIESRSIDYIPDTERHGSLLSQFTLWLSANLQVTAIVTGALAVVLGGDVFWSLVALLIGQVVGGAVMALHGAQGPQLGLPQMISSRVQFGVYGAMIPIVLVCLMYVGFSASGSVLAGQAVAQLFNVDDSLGIVIFAVVIVFLTIFGYRSIHFVGRIASVVGVAAFVFMFAQLFTHHDIAALLANRHFTLPSFLLAMSLSASWQIAFGPYVADYSRYLPRSTSSVRTFFAVGLGSVIGAQAAMTFGVFAAALAGSQFSHHEVSYIVGLGASGAVAALLYFSIAFGKVTVTTLNAYGSFMSMATIVSGFRGQRTISTRHRLFYILGMVGLSTLLALAGRHSFLKEFSAFILFLLAFFTPWSAINLVDYYCFTKSRYDVPALSNPDGRYGRWNGMAIAIYVAGVLVQLPFISTSFYTGPLVDALGGTDISWILGLVAPAVLYYVCARASSRSIPERLILPVEQGQARS</sequence>
<keyword evidence="4 8" id="KW-0812">Transmembrane</keyword>
<dbReference type="InterPro" id="IPR001248">
    <property type="entry name" value="Pur-cyt_permease"/>
</dbReference>
<dbReference type="CDD" id="cd11484">
    <property type="entry name" value="SLC-NCS1sbd_CobB-like"/>
    <property type="match status" value="1"/>
</dbReference>
<evidence type="ECO:0000256" key="1">
    <source>
        <dbReference type="ARBA" id="ARBA00004141"/>
    </source>
</evidence>
<evidence type="ECO:0000256" key="8">
    <source>
        <dbReference type="SAM" id="Phobius"/>
    </source>
</evidence>
<feature type="transmembrane region" description="Helical" evidence="8">
    <location>
        <begin position="301"/>
        <end position="319"/>
    </location>
</feature>
<evidence type="ECO:0000256" key="2">
    <source>
        <dbReference type="ARBA" id="ARBA00008974"/>
    </source>
</evidence>
<feature type="transmembrane region" description="Helical" evidence="8">
    <location>
        <begin position="141"/>
        <end position="162"/>
    </location>
</feature>
<name>A0A1G7U842_9BURK</name>
<evidence type="ECO:0000256" key="3">
    <source>
        <dbReference type="ARBA" id="ARBA00022448"/>
    </source>
</evidence>
<keyword evidence="3 7" id="KW-0813">Transport</keyword>
<keyword evidence="5 8" id="KW-1133">Transmembrane helix</keyword>
<feature type="transmembrane region" description="Helical" evidence="8">
    <location>
        <begin position="358"/>
        <end position="380"/>
    </location>
</feature>
<protein>
    <submittedName>
        <fullName evidence="9">Nucleobase:cation symporter-1, NCS1 family</fullName>
    </submittedName>
</protein>
<keyword evidence="6 7" id="KW-0472">Membrane</keyword>
<dbReference type="InterPro" id="IPR026030">
    <property type="entry name" value="Pur-cyt_permease_Fcy2/21/22"/>
</dbReference>
<feature type="transmembrane region" description="Helical" evidence="8">
    <location>
        <begin position="401"/>
        <end position="426"/>
    </location>
</feature>
<dbReference type="GO" id="GO:0005886">
    <property type="term" value="C:plasma membrane"/>
    <property type="evidence" value="ECO:0007669"/>
    <property type="project" value="TreeGrafter"/>
</dbReference>
<evidence type="ECO:0000256" key="7">
    <source>
        <dbReference type="PIRNR" id="PIRNR002744"/>
    </source>
</evidence>
<dbReference type="Gene3D" id="1.10.4160.10">
    <property type="entry name" value="Hydantoin permease"/>
    <property type="match status" value="1"/>
</dbReference>
<feature type="transmembrane region" description="Helical" evidence="8">
    <location>
        <begin position="168"/>
        <end position="187"/>
    </location>
</feature>
<evidence type="ECO:0000256" key="6">
    <source>
        <dbReference type="ARBA" id="ARBA00023136"/>
    </source>
</evidence>
<evidence type="ECO:0000313" key="9">
    <source>
        <dbReference type="EMBL" id="SDG43577.1"/>
    </source>
</evidence>
<feature type="transmembrane region" description="Helical" evidence="8">
    <location>
        <begin position="331"/>
        <end position="352"/>
    </location>
</feature>
<gene>
    <name evidence="9" type="ORF">SAMN05216466_103340</name>
</gene>
<dbReference type="AlphaFoldDB" id="A0A1G7U842"/>
<dbReference type="EMBL" id="FNCJ01000003">
    <property type="protein sequence ID" value="SDG43577.1"/>
    <property type="molecule type" value="Genomic_DNA"/>
</dbReference>
<dbReference type="Pfam" id="PF02133">
    <property type="entry name" value="Transp_cyt_pur"/>
    <property type="match status" value="1"/>
</dbReference>
<evidence type="ECO:0000313" key="10">
    <source>
        <dbReference type="Proteomes" id="UP000199706"/>
    </source>
</evidence>
<evidence type="ECO:0000256" key="4">
    <source>
        <dbReference type="ARBA" id="ARBA00022692"/>
    </source>
</evidence>
<feature type="transmembrane region" description="Helical" evidence="8">
    <location>
        <begin position="238"/>
        <end position="263"/>
    </location>
</feature>
<evidence type="ECO:0000256" key="5">
    <source>
        <dbReference type="ARBA" id="ARBA00022989"/>
    </source>
</evidence>
<feature type="transmembrane region" description="Helical" evidence="8">
    <location>
        <begin position="438"/>
        <end position="455"/>
    </location>
</feature>
<accession>A0A1G7U842</accession>
<dbReference type="PIRSF" id="PIRSF002744">
    <property type="entry name" value="Pur-cyt_permease"/>
    <property type="match status" value="1"/>
</dbReference>
<dbReference type="Proteomes" id="UP000199706">
    <property type="component" value="Unassembled WGS sequence"/>
</dbReference>